<keyword evidence="3" id="KW-1185">Reference proteome</keyword>
<reference evidence="2 3" key="1">
    <citation type="submission" date="2019-02" db="EMBL/GenBank/DDBJ databases">
        <title>Deep-cultivation of Planctomycetes and their phenomic and genomic characterization uncovers novel biology.</title>
        <authorList>
            <person name="Wiegand S."/>
            <person name="Jogler M."/>
            <person name="Boedeker C."/>
            <person name="Pinto D."/>
            <person name="Vollmers J."/>
            <person name="Rivas-Marin E."/>
            <person name="Kohn T."/>
            <person name="Peeters S.H."/>
            <person name="Heuer A."/>
            <person name="Rast P."/>
            <person name="Oberbeckmann S."/>
            <person name="Bunk B."/>
            <person name="Jeske O."/>
            <person name="Meyerdierks A."/>
            <person name="Storesund J.E."/>
            <person name="Kallscheuer N."/>
            <person name="Luecker S."/>
            <person name="Lage O.M."/>
            <person name="Pohl T."/>
            <person name="Merkel B.J."/>
            <person name="Hornburger P."/>
            <person name="Mueller R.-W."/>
            <person name="Bruemmer F."/>
            <person name="Labrenz M."/>
            <person name="Spormann A.M."/>
            <person name="Op Den Camp H."/>
            <person name="Overmann J."/>
            <person name="Amann R."/>
            <person name="Jetten M.S.M."/>
            <person name="Mascher T."/>
            <person name="Medema M.H."/>
            <person name="Devos D.P."/>
            <person name="Kaster A.-K."/>
            <person name="Ovreas L."/>
            <person name="Rohde M."/>
            <person name="Galperin M.Y."/>
            <person name="Jogler C."/>
        </authorList>
    </citation>
    <scope>NUCLEOTIDE SEQUENCE [LARGE SCALE GENOMIC DNA]</scope>
    <source>
        <strain evidence="2 3">Pla52n</strain>
    </source>
</reference>
<dbReference type="EMBL" id="SJPN01000001">
    <property type="protein sequence ID" value="TWU07805.1"/>
    <property type="molecule type" value="Genomic_DNA"/>
</dbReference>
<name>A0A5C6B692_9BACT</name>
<organism evidence="2 3">
    <name type="scientific">Stieleria varia</name>
    <dbReference type="NCBI Taxonomy" id="2528005"/>
    <lineage>
        <taxon>Bacteria</taxon>
        <taxon>Pseudomonadati</taxon>
        <taxon>Planctomycetota</taxon>
        <taxon>Planctomycetia</taxon>
        <taxon>Pirellulales</taxon>
        <taxon>Pirellulaceae</taxon>
        <taxon>Stieleria</taxon>
    </lineage>
</organism>
<dbReference type="AlphaFoldDB" id="A0A5C6B692"/>
<dbReference type="Pfam" id="PF07791">
    <property type="entry name" value="Imm11"/>
    <property type="match status" value="1"/>
</dbReference>
<gene>
    <name evidence="2" type="ORF">Pla52n_03800</name>
</gene>
<evidence type="ECO:0000259" key="1">
    <source>
        <dbReference type="Pfam" id="PF07791"/>
    </source>
</evidence>
<proteinExistence type="predicted"/>
<feature type="domain" description="Immunity MXAN-0049 protein" evidence="1">
    <location>
        <begin position="104"/>
        <end position="192"/>
    </location>
</feature>
<dbReference type="Proteomes" id="UP000320176">
    <property type="component" value="Unassembled WGS sequence"/>
</dbReference>
<evidence type="ECO:0000313" key="3">
    <source>
        <dbReference type="Proteomes" id="UP000320176"/>
    </source>
</evidence>
<protein>
    <recommendedName>
        <fullName evidence="1">Immunity MXAN-0049 protein domain-containing protein</fullName>
    </recommendedName>
</protein>
<accession>A0A5C6B692</accession>
<evidence type="ECO:0000313" key="2">
    <source>
        <dbReference type="EMBL" id="TWU07805.1"/>
    </source>
</evidence>
<dbReference type="InterPro" id="IPR012433">
    <property type="entry name" value="Imm11"/>
</dbReference>
<sequence>MTMNVYELTYFADDPRFSGFEFPEDAPSLIGRESISKDFDVEPPGKFDWMPASLANVWVPQIVVGGVQPYNDYPRVGMLPAFSRRAVDALRVELEANGEILPVQSKTGDYFVYNVLTKSLALDVDKSEITFGPPNISKETAFMVDRFEFDETKLVEHAIFRIREYPQVVLVTEQFKRKADQAQLNGLNFVPVFPIPEGQNWDDMERARWRARRKSVEPLRGHCLTIVLPTAKRKATEDEKVAARRVLHSLESVLAGHVESMDRGFIGSVDETSERRGELLLYVTCPDVDDLIENLRPWVAEVDWPKPLKLEKLYCSRFDVHAEWEPVD</sequence>
<comment type="caution">
    <text evidence="2">The sequence shown here is derived from an EMBL/GenBank/DDBJ whole genome shotgun (WGS) entry which is preliminary data.</text>
</comment>